<dbReference type="InterPro" id="IPR035983">
    <property type="entry name" value="Hect_E3_ubiquitin_ligase"/>
</dbReference>
<dbReference type="PANTHER" id="PTHR11254">
    <property type="entry name" value="HECT DOMAIN UBIQUITIN-PROTEIN LIGASE"/>
    <property type="match status" value="1"/>
</dbReference>
<dbReference type="Gene3D" id="3.30.2410.10">
    <property type="entry name" value="Hect, E3 ligase catalytic domain"/>
    <property type="match status" value="1"/>
</dbReference>
<evidence type="ECO:0000256" key="6">
    <source>
        <dbReference type="PROSITE-ProRule" id="PRU00104"/>
    </source>
</evidence>
<protein>
    <recommendedName>
        <fullName evidence="3">HECT-type E3 ubiquitin transferase</fullName>
        <ecNumber evidence="3">2.3.2.26</ecNumber>
    </recommendedName>
</protein>
<feature type="active site" description="Glycyl thioester intermediate" evidence="6">
    <location>
        <position position="237"/>
    </location>
</feature>
<dbReference type="Proteomes" id="UP001189429">
    <property type="component" value="Unassembled WGS sequence"/>
</dbReference>
<sequence>AGRFLALAVLHGRPLPVTLGGALRRHLLRERVAPEDVRELDPDFFRHRVLEVLRDGGVSAQAQALGERLVFTAAPTEPAGGLEELLPGGARRPVTEENKAEYVRLLCEARVCNGARVETRSFLEGFWDLLPLQLLREHGVTPQELSVLISGDSTGPDPHEWQQHSRGCVDAEMQEVVGWFWEAVGGELTPEQRGLLLRFATGSSRPPPGGLAELRPPFSVEVSRLGSAEHLPQAHTCINKIVLHRYASKEQLVEKLLMAVTTADGFSTA</sequence>
<keyword evidence="5 6" id="KW-0833">Ubl conjugation pathway</keyword>
<dbReference type="InterPro" id="IPR000569">
    <property type="entry name" value="HECT_dom"/>
</dbReference>
<evidence type="ECO:0000259" key="7">
    <source>
        <dbReference type="PROSITE" id="PS50237"/>
    </source>
</evidence>
<reference evidence="8" key="1">
    <citation type="submission" date="2023-10" db="EMBL/GenBank/DDBJ databases">
        <authorList>
            <person name="Chen Y."/>
            <person name="Shah S."/>
            <person name="Dougan E. K."/>
            <person name="Thang M."/>
            <person name="Chan C."/>
        </authorList>
    </citation>
    <scope>NUCLEOTIDE SEQUENCE [LARGE SCALE GENOMIC DNA]</scope>
</reference>
<dbReference type="Pfam" id="PF00632">
    <property type="entry name" value="HECT"/>
    <property type="match status" value="1"/>
</dbReference>
<accession>A0ABN9RED0</accession>
<dbReference type="SMART" id="SM00119">
    <property type="entry name" value="HECTc"/>
    <property type="match status" value="1"/>
</dbReference>
<proteinExistence type="predicted"/>
<dbReference type="EMBL" id="CAUYUJ010006339">
    <property type="protein sequence ID" value="CAK0817053.1"/>
    <property type="molecule type" value="Genomic_DNA"/>
</dbReference>
<name>A0ABN9RED0_9DINO</name>
<gene>
    <name evidence="8" type="ORF">PCOR1329_LOCUS19775</name>
</gene>
<feature type="non-terminal residue" evidence="8">
    <location>
        <position position="1"/>
    </location>
</feature>
<dbReference type="PROSITE" id="PS50237">
    <property type="entry name" value="HECT"/>
    <property type="match status" value="1"/>
</dbReference>
<keyword evidence="9" id="KW-1185">Reference proteome</keyword>
<evidence type="ECO:0000256" key="1">
    <source>
        <dbReference type="ARBA" id="ARBA00000885"/>
    </source>
</evidence>
<evidence type="ECO:0000256" key="5">
    <source>
        <dbReference type="ARBA" id="ARBA00022786"/>
    </source>
</evidence>
<comment type="caution">
    <text evidence="8">The sequence shown here is derived from an EMBL/GenBank/DDBJ whole genome shotgun (WGS) entry which is preliminary data.</text>
</comment>
<evidence type="ECO:0000256" key="4">
    <source>
        <dbReference type="ARBA" id="ARBA00022679"/>
    </source>
</evidence>
<comment type="catalytic activity">
    <reaction evidence="1">
        <text>S-ubiquitinyl-[E2 ubiquitin-conjugating enzyme]-L-cysteine + [acceptor protein]-L-lysine = [E2 ubiquitin-conjugating enzyme]-L-cysteine + N(6)-ubiquitinyl-[acceptor protein]-L-lysine.</text>
        <dbReference type="EC" id="2.3.2.26"/>
    </reaction>
</comment>
<dbReference type="Gene3D" id="3.30.2160.10">
    <property type="entry name" value="Hect, E3 ligase catalytic domain"/>
    <property type="match status" value="1"/>
</dbReference>
<evidence type="ECO:0000256" key="2">
    <source>
        <dbReference type="ARBA" id="ARBA00004906"/>
    </source>
</evidence>
<dbReference type="SUPFAM" id="SSF56204">
    <property type="entry name" value="Hect, E3 ligase catalytic domain"/>
    <property type="match status" value="1"/>
</dbReference>
<feature type="domain" description="HECT" evidence="7">
    <location>
        <begin position="1"/>
        <end position="269"/>
    </location>
</feature>
<dbReference type="PANTHER" id="PTHR11254:SF429">
    <property type="entry name" value="E3 UBIQUITIN-PROTEIN LIGASE SU(DX)"/>
    <property type="match status" value="1"/>
</dbReference>
<dbReference type="EC" id="2.3.2.26" evidence="3"/>
<organism evidence="8 9">
    <name type="scientific">Prorocentrum cordatum</name>
    <dbReference type="NCBI Taxonomy" id="2364126"/>
    <lineage>
        <taxon>Eukaryota</taxon>
        <taxon>Sar</taxon>
        <taxon>Alveolata</taxon>
        <taxon>Dinophyceae</taxon>
        <taxon>Prorocentrales</taxon>
        <taxon>Prorocentraceae</taxon>
        <taxon>Prorocentrum</taxon>
    </lineage>
</organism>
<comment type="pathway">
    <text evidence="2">Protein modification; protein ubiquitination.</text>
</comment>
<evidence type="ECO:0000256" key="3">
    <source>
        <dbReference type="ARBA" id="ARBA00012485"/>
    </source>
</evidence>
<dbReference type="InterPro" id="IPR050409">
    <property type="entry name" value="E3_ubiq-protein_ligase"/>
</dbReference>
<evidence type="ECO:0000313" key="8">
    <source>
        <dbReference type="EMBL" id="CAK0817053.1"/>
    </source>
</evidence>
<evidence type="ECO:0000313" key="9">
    <source>
        <dbReference type="Proteomes" id="UP001189429"/>
    </source>
</evidence>
<keyword evidence="4" id="KW-0808">Transferase</keyword>